<organism evidence="4">
    <name type="scientific">uncultured Caudovirales phage</name>
    <dbReference type="NCBI Taxonomy" id="2100421"/>
    <lineage>
        <taxon>Viruses</taxon>
        <taxon>Duplodnaviria</taxon>
        <taxon>Heunggongvirae</taxon>
        <taxon>Uroviricota</taxon>
        <taxon>Caudoviricetes</taxon>
        <taxon>Peduoviridae</taxon>
        <taxon>Maltschvirus</taxon>
        <taxon>Maltschvirus maltsch</taxon>
    </lineage>
</organism>
<sequence length="134" mass="15439">MKKVIRLSESELTRLIKTVVKESKRNKVNEDVENFFNPEAMSTGGAIATMVGTTIALLGVAGWDYLKELYHQLKNTEGKEEEAMELESIISDYEKNNMTMDSDDEMGMDSEIDMEDEEMRDPMAESIRKHIRRR</sequence>
<feature type="coiled-coil region" evidence="1">
    <location>
        <begin position="66"/>
        <end position="96"/>
    </location>
</feature>
<keyword evidence="1" id="KW-0175">Coiled coil</keyword>
<gene>
    <name evidence="4" type="ORF">UFOVP117_287</name>
</gene>
<keyword evidence="3" id="KW-0472">Membrane</keyword>
<name>A0A6J5L6Z7_9CAUD</name>
<protein>
    <submittedName>
        <fullName evidence="4">Uncharacterized protein</fullName>
    </submittedName>
</protein>
<dbReference type="EMBL" id="LR796235">
    <property type="protein sequence ID" value="CAB4130164.1"/>
    <property type="molecule type" value="Genomic_DNA"/>
</dbReference>
<evidence type="ECO:0000256" key="3">
    <source>
        <dbReference type="SAM" id="Phobius"/>
    </source>
</evidence>
<accession>A0A6J5L6Z7</accession>
<evidence type="ECO:0000313" key="4">
    <source>
        <dbReference type="EMBL" id="CAB4130164.1"/>
    </source>
</evidence>
<keyword evidence="3" id="KW-1133">Transmembrane helix</keyword>
<reference evidence="4" key="1">
    <citation type="submission" date="2020-04" db="EMBL/GenBank/DDBJ databases">
        <authorList>
            <person name="Chiriac C."/>
            <person name="Salcher M."/>
            <person name="Ghai R."/>
            <person name="Kavagutti S V."/>
        </authorList>
    </citation>
    <scope>NUCLEOTIDE SEQUENCE</scope>
</reference>
<proteinExistence type="predicted"/>
<evidence type="ECO:0000256" key="1">
    <source>
        <dbReference type="SAM" id="Coils"/>
    </source>
</evidence>
<evidence type="ECO:0000256" key="2">
    <source>
        <dbReference type="SAM" id="MobiDB-lite"/>
    </source>
</evidence>
<keyword evidence="3" id="KW-0812">Transmembrane</keyword>
<feature type="region of interest" description="Disordered" evidence="2">
    <location>
        <begin position="112"/>
        <end position="134"/>
    </location>
</feature>
<feature type="transmembrane region" description="Helical" evidence="3">
    <location>
        <begin position="45"/>
        <end position="66"/>
    </location>
</feature>